<proteinExistence type="inferred from homology"/>
<dbReference type="GO" id="GO:0006629">
    <property type="term" value="P:lipid metabolic process"/>
    <property type="evidence" value="ECO:0007669"/>
    <property type="project" value="UniProtKB-KW"/>
</dbReference>
<evidence type="ECO:0000256" key="11">
    <source>
        <dbReference type="ARBA" id="ARBA00023136"/>
    </source>
</evidence>
<keyword evidence="14" id="KW-1185">Reference proteome</keyword>
<keyword evidence="4 13" id="KW-0328">Glycosyltransferase</keyword>
<dbReference type="Pfam" id="PF01762">
    <property type="entry name" value="Galactosyl_T"/>
    <property type="match status" value="1"/>
</dbReference>
<dbReference type="PANTHER" id="PTHR11214">
    <property type="entry name" value="BETA-1,3-N-ACETYLGLUCOSAMINYLTRANSFERASE"/>
    <property type="match status" value="1"/>
</dbReference>
<gene>
    <name evidence="15 16 17" type="primary">b3galt4.L</name>
</gene>
<accession>A0A1L8F8A2</accession>
<dbReference type="STRING" id="8355.A0A1L8F8A2"/>
<evidence type="ECO:0000256" key="5">
    <source>
        <dbReference type="ARBA" id="ARBA00022679"/>
    </source>
</evidence>
<evidence type="ECO:0000256" key="2">
    <source>
        <dbReference type="ARBA" id="ARBA00004922"/>
    </source>
</evidence>
<dbReference type="RefSeq" id="XP_018085610.1">
    <property type="nucleotide sequence ID" value="XM_018230121.2"/>
</dbReference>
<evidence type="ECO:0000313" key="17">
    <source>
        <dbReference type="Xenbase" id="XB-GENE-6485672"/>
    </source>
</evidence>
<evidence type="ECO:0000256" key="9">
    <source>
        <dbReference type="ARBA" id="ARBA00023034"/>
    </source>
</evidence>
<keyword evidence="11" id="KW-0472">Membrane</keyword>
<evidence type="ECO:0000256" key="1">
    <source>
        <dbReference type="ARBA" id="ARBA00004323"/>
    </source>
</evidence>
<dbReference type="GO" id="GO:0016758">
    <property type="term" value="F:hexosyltransferase activity"/>
    <property type="evidence" value="ECO:0007669"/>
    <property type="project" value="InterPro"/>
</dbReference>
<name>A0A1L8F8A2_XENLA</name>
<dbReference type="AlphaFoldDB" id="A0A1L8F8A2"/>
<dbReference type="InterPro" id="IPR002659">
    <property type="entry name" value="Glyco_trans_31"/>
</dbReference>
<evidence type="ECO:0000313" key="15">
    <source>
        <dbReference type="RefSeq" id="XP_018085610.1"/>
    </source>
</evidence>
<dbReference type="RefSeq" id="XP_018085611.1">
    <property type="nucleotide sequence ID" value="XM_018230122.2"/>
</dbReference>
<dbReference type="CTD" id="108698545"/>
<evidence type="ECO:0000256" key="10">
    <source>
        <dbReference type="ARBA" id="ARBA00023098"/>
    </source>
</evidence>
<dbReference type="Bgee" id="108698545">
    <property type="expression patterns" value="Expressed in neurula embryo and 19 other cell types or tissues"/>
</dbReference>
<keyword evidence="6" id="KW-0812">Transmembrane</keyword>
<keyword evidence="9 13" id="KW-0333">Golgi apparatus</keyword>
<dbReference type="GeneID" id="108698545"/>
<sequence>MFLRIALNVHRLCIPRRRLFLLFLCLSLFILTLLFFSGHHEEIISYALPLFYPTRSPLSATPFKPPAILLSPAKACSPPPLLLILVSSSTLHHEQRNAIRQTWGSSSNLGSSVVTLFVLGLPQSQNDQAALFQEAKIHGDIIQAAFTDSYRNLTLKTLVGLSWMSQSCHGAKFLMKTDDDVFVNTFSMSRYLQGQHGPLFLGRMHWNVYPDRNHDSRHYISTDVFTENYFPPYCSGTGYILSHEVVESLLQQTGKGPILSLEDAYVGILAWAAGISPKHSARLSGSMRIPHNGCCYSTMFTSHGVTPKAMKEAWKMLSEARNDWCPFALLRCKVLGNLVENGQFGQI</sequence>
<keyword evidence="10" id="KW-0443">Lipid metabolism</keyword>
<evidence type="ECO:0000256" key="6">
    <source>
        <dbReference type="ARBA" id="ARBA00022692"/>
    </source>
</evidence>
<keyword evidence="12" id="KW-0325">Glycoprotein</keyword>
<dbReference type="EC" id="2.4.1.-" evidence="13"/>
<reference evidence="15 16" key="1">
    <citation type="submission" date="2022-04" db="UniProtKB">
        <authorList>
            <consortium name="RefSeq"/>
        </authorList>
    </citation>
    <scope>IDENTIFICATION</scope>
    <source>
        <strain evidence="15 16">J_2021</strain>
        <tissue evidence="15 16">Erythrocytes</tissue>
    </source>
</reference>
<dbReference type="GO" id="GO:0000139">
    <property type="term" value="C:Golgi membrane"/>
    <property type="evidence" value="ECO:0000318"/>
    <property type="project" value="GO_Central"/>
</dbReference>
<protein>
    <recommendedName>
        <fullName evidence="13">Hexosyltransferase</fullName>
        <ecNumber evidence="13">2.4.1.-</ecNumber>
    </recommendedName>
</protein>
<dbReference type="Gene3D" id="3.90.550.50">
    <property type="match status" value="1"/>
</dbReference>
<dbReference type="PaxDb" id="8355-A0A1L8F8A2"/>
<keyword evidence="7" id="KW-0735">Signal-anchor</keyword>
<dbReference type="Proteomes" id="UP000186698">
    <property type="component" value="Chromosome 8L"/>
</dbReference>
<dbReference type="GO" id="GO:0006493">
    <property type="term" value="P:protein O-linked glycosylation"/>
    <property type="evidence" value="ECO:0000318"/>
    <property type="project" value="GO_Central"/>
</dbReference>
<evidence type="ECO:0000313" key="14">
    <source>
        <dbReference type="Proteomes" id="UP000186698"/>
    </source>
</evidence>
<evidence type="ECO:0000256" key="12">
    <source>
        <dbReference type="ARBA" id="ARBA00023180"/>
    </source>
</evidence>
<keyword evidence="5" id="KW-0808">Transferase</keyword>
<dbReference type="PANTHER" id="PTHR11214:SF378">
    <property type="entry name" value="BETA-1,3-GALACTOSYLTRANSFERASE 4"/>
    <property type="match status" value="1"/>
</dbReference>
<evidence type="ECO:0000256" key="7">
    <source>
        <dbReference type="ARBA" id="ARBA00022968"/>
    </source>
</evidence>
<dbReference type="OMA" id="NGCCYST"/>
<evidence type="ECO:0000256" key="4">
    <source>
        <dbReference type="ARBA" id="ARBA00022676"/>
    </source>
</evidence>
<dbReference type="AGR" id="Xenbase:XB-GENE-6485672"/>
<organism evidence="15">
    <name type="scientific">Xenopus laevis</name>
    <name type="common">African clawed frog</name>
    <dbReference type="NCBI Taxonomy" id="8355"/>
    <lineage>
        <taxon>Eukaryota</taxon>
        <taxon>Metazoa</taxon>
        <taxon>Chordata</taxon>
        <taxon>Craniata</taxon>
        <taxon>Vertebrata</taxon>
        <taxon>Euteleostomi</taxon>
        <taxon>Amphibia</taxon>
        <taxon>Batrachia</taxon>
        <taxon>Anura</taxon>
        <taxon>Pipoidea</taxon>
        <taxon>Pipidae</taxon>
        <taxon>Xenopodinae</taxon>
        <taxon>Xenopus</taxon>
        <taxon>Xenopus</taxon>
    </lineage>
</organism>
<evidence type="ECO:0000256" key="8">
    <source>
        <dbReference type="ARBA" id="ARBA00022989"/>
    </source>
</evidence>
<dbReference type="Xenbase" id="XB-GENE-6485672">
    <property type="gene designation" value="b3galt4.L"/>
</dbReference>
<comment type="pathway">
    <text evidence="2">Protein modification; protein glycosylation.</text>
</comment>
<evidence type="ECO:0000313" key="16">
    <source>
        <dbReference type="RefSeq" id="XP_018085611.1"/>
    </source>
</evidence>
<comment type="subcellular location">
    <subcellularLocation>
        <location evidence="1 13">Golgi apparatus membrane</location>
        <topology evidence="1 13">Single-pass type II membrane protein</topology>
    </subcellularLocation>
</comment>
<dbReference type="OrthoDB" id="2139606at2759"/>
<dbReference type="FunFam" id="3.90.550.50:FF:000001">
    <property type="entry name" value="Hexosyltransferase"/>
    <property type="match status" value="1"/>
</dbReference>
<evidence type="ECO:0000256" key="3">
    <source>
        <dbReference type="ARBA" id="ARBA00008661"/>
    </source>
</evidence>
<evidence type="ECO:0000256" key="13">
    <source>
        <dbReference type="RuleBase" id="RU363063"/>
    </source>
</evidence>
<comment type="similarity">
    <text evidence="3 13">Belongs to the glycosyltransferase 31 family.</text>
</comment>
<dbReference type="GO" id="GO:0016757">
    <property type="term" value="F:glycosyltransferase activity"/>
    <property type="evidence" value="ECO:0000318"/>
    <property type="project" value="GO_Central"/>
</dbReference>
<dbReference type="KEGG" id="xla:108698545"/>
<keyword evidence="8" id="KW-1133">Transmembrane helix</keyword>